<evidence type="ECO:0008006" key="5">
    <source>
        <dbReference type="Google" id="ProtNLM"/>
    </source>
</evidence>
<gene>
    <name evidence="3" type="ORF">K435DRAFT_869259</name>
</gene>
<dbReference type="EMBL" id="ML179546">
    <property type="protein sequence ID" value="THU85441.1"/>
    <property type="molecule type" value="Genomic_DNA"/>
</dbReference>
<evidence type="ECO:0000256" key="2">
    <source>
        <dbReference type="SAM" id="Phobius"/>
    </source>
</evidence>
<feature type="compositionally biased region" description="Low complexity" evidence="1">
    <location>
        <begin position="73"/>
        <end position="86"/>
    </location>
</feature>
<organism evidence="3 4">
    <name type="scientific">Dendrothele bispora (strain CBS 962.96)</name>
    <dbReference type="NCBI Taxonomy" id="1314807"/>
    <lineage>
        <taxon>Eukaryota</taxon>
        <taxon>Fungi</taxon>
        <taxon>Dikarya</taxon>
        <taxon>Basidiomycota</taxon>
        <taxon>Agaricomycotina</taxon>
        <taxon>Agaricomycetes</taxon>
        <taxon>Agaricomycetidae</taxon>
        <taxon>Agaricales</taxon>
        <taxon>Agaricales incertae sedis</taxon>
        <taxon>Dendrothele</taxon>
    </lineage>
</organism>
<keyword evidence="2" id="KW-0812">Transmembrane</keyword>
<dbReference type="AlphaFoldDB" id="A0A4S8LA34"/>
<accession>A0A4S8LA34</accession>
<proteinExistence type="predicted"/>
<dbReference type="Proteomes" id="UP000297245">
    <property type="component" value="Unassembled WGS sequence"/>
</dbReference>
<evidence type="ECO:0000256" key="1">
    <source>
        <dbReference type="SAM" id="MobiDB-lite"/>
    </source>
</evidence>
<feature type="compositionally biased region" description="Polar residues" evidence="1">
    <location>
        <begin position="33"/>
        <end position="72"/>
    </location>
</feature>
<keyword evidence="4" id="KW-1185">Reference proteome</keyword>
<protein>
    <recommendedName>
        <fullName evidence="5">Mid2 domain-containing protein</fullName>
    </recommendedName>
</protein>
<evidence type="ECO:0000313" key="4">
    <source>
        <dbReference type="Proteomes" id="UP000297245"/>
    </source>
</evidence>
<feature type="transmembrane region" description="Helical" evidence="2">
    <location>
        <begin position="117"/>
        <end position="143"/>
    </location>
</feature>
<feature type="region of interest" description="Disordered" evidence="1">
    <location>
        <begin position="1"/>
        <end position="111"/>
    </location>
</feature>
<keyword evidence="2" id="KW-0472">Membrane</keyword>
<reference evidence="3 4" key="1">
    <citation type="journal article" date="2019" name="Nat. Ecol. Evol.">
        <title>Megaphylogeny resolves global patterns of mushroom evolution.</title>
        <authorList>
            <person name="Varga T."/>
            <person name="Krizsan K."/>
            <person name="Foldi C."/>
            <person name="Dima B."/>
            <person name="Sanchez-Garcia M."/>
            <person name="Sanchez-Ramirez S."/>
            <person name="Szollosi G.J."/>
            <person name="Szarkandi J.G."/>
            <person name="Papp V."/>
            <person name="Albert L."/>
            <person name="Andreopoulos W."/>
            <person name="Angelini C."/>
            <person name="Antonin V."/>
            <person name="Barry K.W."/>
            <person name="Bougher N.L."/>
            <person name="Buchanan P."/>
            <person name="Buyck B."/>
            <person name="Bense V."/>
            <person name="Catcheside P."/>
            <person name="Chovatia M."/>
            <person name="Cooper J."/>
            <person name="Damon W."/>
            <person name="Desjardin D."/>
            <person name="Finy P."/>
            <person name="Geml J."/>
            <person name="Haridas S."/>
            <person name="Hughes K."/>
            <person name="Justo A."/>
            <person name="Karasinski D."/>
            <person name="Kautmanova I."/>
            <person name="Kiss B."/>
            <person name="Kocsube S."/>
            <person name="Kotiranta H."/>
            <person name="LaButti K.M."/>
            <person name="Lechner B.E."/>
            <person name="Liimatainen K."/>
            <person name="Lipzen A."/>
            <person name="Lukacs Z."/>
            <person name="Mihaltcheva S."/>
            <person name="Morgado L.N."/>
            <person name="Niskanen T."/>
            <person name="Noordeloos M.E."/>
            <person name="Ohm R.A."/>
            <person name="Ortiz-Santana B."/>
            <person name="Ovrebo C."/>
            <person name="Racz N."/>
            <person name="Riley R."/>
            <person name="Savchenko A."/>
            <person name="Shiryaev A."/>
            <person name="Soop K."/>
            <person name="Spirin V."/>
            <person name="Szebenyi C."/>
            <person name="Tomsovsky M."/>
            <person name="Tulloss R.E."/>
            <person name="Uehling J."/>
            <person name="Grigoriev I.V."/>
            <person name="Vagvolgyi C."/>
            <person name="Papp T."/>
            <person name="Martin F.M."/>
            <person name="Miettinen O."/>
            <person name="Hibbett D.S."/>
            <person name="Nagy L.G."/>
        </authorList>
    </citation>
    <scope>NUCLEOTIDE SEQUENCE [LARGE SCALE GENOMIC DNA]</scope>
    <source>
        <strain evidence="3 4">CBS 962.96</strain>
    </source>
</reference>
<sequence>MTTESQGLTETRVFPAPTQTGTYRVVGVPGADQLTTTPDDGMNISNSTNLQVIPSEGASNSGSQQTTGTIFNSATAPPASTVASKSGGQSNLPSQSTSLTVPSPAVSSGMSTDSKTIVIIGATLGTVTFLAIIVITVLVFVLLRRRGVRRMIAPDTLQRANDSTNLFSGISGVNPSNRIEPFVLSSQVSSRIQLNEDTSDSGYVVSSISGSRNVGRKNLDMRSVSIERGSAVGLPPPSYTS</sequence>
<evidence type="ECO:0000313" key="3">
    <source>
        <dbReference type="EMBL" id="THU85441.1"/>
    </source>
</evidence>
<keyword evidence="2" id="KW-1133">Transmembrane helix</keyword>
<name>A0A4S8LA34_DENBC</name>
<feature type="compositionally biased region" description="Polar residues" evidence="1">
    <location>
        <begin position="87"/>
        <end position="111"/>
    </location>
</feature>